<dbReference type="SUPFAM" id="SSF56104">
    <property type="entry name" value="SAICAR synthase-like"/>
    <property type="match status" value="1"/>
</dbReference>
<dbReference type="InterPro" id="IPR018236">
    <property type="entry name" value="SAICAR_synthetase_CS"/>
</dbReference>
<keyword evidence="4 8" id="KW-0547">Nucleotide-binding</keyword>
<dbReference type="AlphaFoldDB" id="A0A7K4HMZ3"/>
<comment type="similarity">
    <text evidence="2 8">Belongs to the SAICAR synthetase family.</text>
</comment>
<dbReference type="Pfam" id="PF01259">
    <property type="entry name" value="SAICAR_synt"/>
    <property type="match status" value="1"/>
</dbReference>
<evidence type="ECO:0000256" key="2">
    <source>
        <dbReference type="ARBA" id="ARBA00010190"/>
    </source>
</evidence>
<evidence type="ECO:0000256" key="3">
    <source>
        <dbReference type="ARBA" id="ARBA00022598"/>
    </source>
</evidence>
<proteinExistence type="inferred from homology"/>
<dbReference type="FunFam" id="3.30.470.20:FF:000006">
    <property type="entry name" value="Phosphoribosylaminoimidazole-succinocarboxamide synthase"/>
    <property type="match status" value="1"/>
</dbReference>
<dbReference type="NCBIfam" id="TIGR00081">
    <property type="entry name" value="purC"/>
    <property type="match status" value="1"/>
</dbReference>
<evidence type="ECO:0000256" key="8">
    <source>
        <dbReference type="HAMAP-Rule" id="MF_00137"/>
    </source>
</evidence>
<comment type="pathway">
    <text evidence="1 8">Purine metabolism; IMP biosynthesis via de novo pathway; 5-amino-1-(5-phospho-D-ribosyl)imidazole-4-carboxamide from 5-amino-1-(5-phospho-D-ribosyl)imidazole-4-carboxylate: step 1/2.</text>
</comment>
<dbReference type="RefSeq" id="WP_176788207.1">
    <property type="nucleotide sequence ID" value="NZ_JABXWR010000001.1"/>
</dbReference>
<dbReference type="InterPro" id="IPR050089">
    <property type="entry name" value="SAICAR_synthetase"/>
</dbReference>
<dbReference type="GO" id="GO:0005524">
    <property type="term" value="F:ATP binding"/>
    <property type="evidence" value="ECO:0007669"/>
    <property type="project" value="UniProtKB-KW"/>
</dbReference>
<evidence type="ECO:0000256" key="4">
    <source>
        <dbReference type="ARBA" id="ARBA00022741"/>
    </source>
</evidence>
<comment type="caution">
    <text evidence="10">The sequence shown here is derived from an EMBL/GenBank/DDBJ whole genome shotgun (WGS) entry which is preliminary data.</text>
</comment>
<evidence type="ECO:0000259" key="9">
    <source>
        <dbReference type="Pfam" id="PF01259"/>
    </source>
</evidence>
<dbReference type="Gene3D" id="3.30.200.20">
    <property type="entry name" value="Phosphorylase Kinase, domain 1"/>
    <property type="match status" value="1"/>
</dbReference>
<dbReference type="HAMAP" id="MF_00137">
    <property type="entry name" value="SAICAR_synth"/>
    <property type="match status" value="1"/>
</dbReference>
<gene>
    <name evidence="8" type="primary">purC</name>
    <name evidence="10" type="ORF">HWN36_04185</name>
</gene>
<dbReference type="PROSITE" id="PS01058">
    <property type="entry name" value="SAICAR_SYNTHETASE_2"/>
    <property type="match status" value="1"/>
</dbReference>
<dbReference type="PANTHER" id="PTHR43599:SF3">
    <property type="entry name" value="SI:DKEY-6E2.2"/>
    <property type="match status" value="1"/>
</dbReference>
<dbReference type="GO" id="GO:0006189">
    <property type="term" value="P:'de novo' IMP biosynthetic process"/>
    <property type="evidence" value="ECO:0007669"/>
    <property type="project" value="UniProtKB-UniRule"/>
</dbReference>
<dbReference type="EC" id="6.3.2.6" evidence="8"/>
<dbReference type="GO" id="GO:0009236">
    <property type="term" value="P:cobalamin biosynthetic process"/>
    <property type="evidence" value="ECO:0007669"/>
    <property type="project" value="InterPro"/>
</dbReference>
<accession>A0A7K4HMZ3</accession>
<dbReference type="GO" id="GO:0004639">
    <property type="term" value="F:phosphoribosylaminoimidazolesuccinocarboxamide synthase activity"/>
    <property type="evidence" value="ECO:0007669"/>
    <property type="project" value="UniProtKB-UniRule"/>
</dbReference>
<dbReference type="UniPathway" id="UPA00074">
    <property type="reaction ID" value="UER00131"/>
</dbReference>
<protein>
    <recommendedName>
        <fullName evidence="8">Phosphoribosylaminoimidazole-succinocarboxamide synthase</fullName>
        <ecNumber evidence="8">6.3.2.6</ecNumber>
    </recommendedName>
    <alternativeName>
        <fullName evidence="8">SAICAR synthetase</fullName>
    </alternativeName>
</protein>
<comment type="catalytic activity">
    <reaction evidence="7 8">
        <text>5-amino-1-(5-phospho-D-ribosyl)imidazole-4-carboxylate + L-aspartate + ATP = (2S)-2-[5-amino-1-(5-phospho-beta-D-ribosyl)imidazole-4-carboxamido]succinate + ADP + phosphate + 2 H(+)</text>
        <dbReference type="Rhea" id="RHEA:22628"/>
        <dbReference type="ChEBI" id="CHEBI:15378"/>
        <dbReference type="ChEBI" id="CHEBI:29991"/>
        <dbReference type="ChEBI" id="CHEBI:30616"/>
        <dbReference type="ChEBI" id="CHEBI:43474"/>
        <dbReference type="ChEBI" id="CHEBI:58443"/>
        <dbReference type="ChEBI" id="CHEBI:77657"/>
        <dbReference type="ChEBI" id="CHEBI:456216"/>
        <dbReference type="EC" id="6.3.2.6"/>
    </reaction>
</comment>
<dbReference type="CDD" id="cd01415">
    <property type="entry name" value="SAICAR_synt_PurC"/>
    <property type="match status" value="1"/>
</dbReference>
<keyword evidence="6 8" id="KW-0067">ATP-binding</keyword>
<dbReference type="PANTHER" id="PTHR43599">
    <property type="entry name" value="MULTIFUNCTIONAL PROTEIN ADE2"/>
    <property type="match status" value="1"/>
</dbReference>
<dbReference type="InterPro" id="IPR001636">
    <property type="entry name" value="SAICAR_synth"/>
</dbReference>
<feature type="domain" description="SAICAR synthetase/ADE2 N-terminal" evidence="9">
    <location>
        <begin position="7"/>
        <end position="231"/>
    </location>
</feature>
<keyword evidence="11" id="KW-1185">Reference proteome</keyword>
<evidence type="ECO:0000256" key="7">
    <source>
        <dbReference type="ARBA" id="ARBA00048475"/>
    </source>
</evidence>
<sequence length="235" mass="26747">MTEQEPIYRGKAKSVFRSDNPDELIVKFRDDITAFDGAKKDELAEKGIYNARVSAYLFEYLRANGVPSHFVRMEDERTMIVRPLKMIPVEVIVRNIAAGSLVRNYPFEEGAPLDPPVIVLDYKDDTRHDPMINEEIIVALGLMTADEIAGVKQTALRINDLLRERIDEIGLDLVDFKLEFGRHGDEILLGDEISMDSMRLWDKKTRTSMDKDVYRFDKGDVMATYAAVAERLTGA</sequence>
<dbReference type="Proteomes" id="UP000570823">
    <property type="component" value="Unassembled WGS sequence"/>
</dbReference>
<evidence type="ECO:0000256" key="1">
    <source>
        <dbReference type="ARBA" id="ARBA00004672"/>
    </source>
</evidence>
<dbReference type="PROSITE" id="PS01057">
    <property type="entry name" value="SAICAR_SYNTHETASE_1"/>
    <property type="match status" value="1"/>
</dbReference>
<dbReference type="EMBL" id="JABXWR010000001">
    <property type="protein sequence ID" value="NVO66522.1"/>
    <property type="molecule type" value="Genomic_DNA"/>
</dbReference>
<reference evidence="10 11" key="1">
    <citation type="submission" date="2020-06" db="EMBL/GenBank/DDBJ databases">
        <title>Methanofollis fontis sp. nov., a methanogen isolated from marine sediments near a cold seep at Four-Way Closure Ridge offshore southwestern Taiwan.</title>
        <authorList>
            <person name="Chen S.-C."/>
            <person name="Teng N.-H."/>
            <person name="Lin Y.-S."/>
            <person name="Lai M.-C."/>
            <person name="Chen H.-H."/>
            <person name="Wang C.-C."/>
        </authorList>
    </citation>
    <scope>NUCLEOTIDE SEQUENCE [LARGE SCALE GENOMIC DNA]</scope>
    <source>
        <strain evidence="10 11">DSM 2702</strain>
    </source>
</reference>
<dbReference type="Gene3D" id="3.30.470.20">
    <property type="entry name" value="ATP-grasp fold, B domain"/>
    <property type="match status" value="1"/>
</dbReference>
<name>A0A7K4HMZ3_9EURY</name>
<evidence type="ECO:0000256" key="5">
    <source>
        <dbReference type="ARBA" id="ARBA00022755"/>
    </source>
</evidence>
<evidence type="ECO:0000256" key="6">
    <source>
        <dbReference type="ARBA" id="ARBA00022840"/>
    </source>
</evidence>
<evidence type="ECO:0000313" key="11">
    <source>
        <dbReference type="Proteomes" id="UP000570823"/>
    </source>
</evidence>
<keyword evidence="5 8" id="KW-0658">Purine biosynthesis</keyword>
<evidence type="ECO:0000313" key="10">
    <source>
        <dbReference type="EMBL" id="NVO66522.1"/>
    </source>
</evidence>
<dbReference type="InterPro" id="IPR033934">
    <property type="entry name" value="SAICAR_synt_PurC"/>
</dbReference>
<organism evidence="10 11">
    <name type="scientific">Methanofollis tationis</name>
    <dbReference type="NCBI Taxonomy" id="81417"/>
    <lineage>
        <taxon>Archaea</taxon>
        <taxon>Methanobacteriati</taxon>
        <taxon>Methanobacteriota</taxon>
        <taxon>Stenosarchaea group</taxon>
        <taxon>Methanomicrobia</taxon>
        <taxon>Methanomicrobiales</taxon>
        <taxon>Methanomicrobiaceae</taxon>
        <taxon>Methanofollis</taxon>
    </lineage>
</organism>
<dbReference type="InterPro" id="IPR028923">
    <property type="entry name" value="SAICAR_synt/ADE2_N"/>
</dbReference>
<keyword evidence="3 8" id="KW-0436">Ligase</keyword>